<gene>
    <name evidence="2" type="ORF">B0F87_10783</name>
</gene>
<evidence type="ECO:0000313" key="2">
    <source>
        <dbReference type="EMBL" id="PPK74840.1"/>
    </source>
</evidence>
<dbReference type="RefSeq" id="WP_104429374.1">
    <property type="nucleotide sequence ID" value="NZ_PTIZ01000007.1"/>
</dbReference>
<feature type="transmembrane region" description="Helical" evidence="1">
    <location>
        <begin position="21"/>
        <end position="39"/>
    </location>
</feature>
<keyword evidence="1" id="KW-1133">Transmembrane helix</keyword>
<sequence>MPKKHEPSLSVELKPSKRLKQLLVIMHVLALAASIANALPIAVKLALSTGIFIHLRFMIKRLKSERHKIKQSEALGWEISSGNNFKSVQIMNSTVITIFAIFLHFTDNARKQSVLIVNDALSEDDYRRLIVRLKTTDKK</sequence>
<dbReference type="Pfam" id="PF07254">
    <property type="entry name" value="Cpta_toxin"/>
    <property type="match status" value="1"/>
</dbReference>
<accession>A0A2S6HBK2</accession>
<dbReference type="AlphaFoldDB" id="A0A2S6HBK2"/>
<keyword evidence="1" id="KW-0472">Membrane</keyword>
<comment type="caution">
    <text evidence="2">The sequence shown here is derived from an EMBL/GenBank/DDBJ whole genome shotgun (WGS) entry which is preliminary data.</text>
</comment>
<keyword evidence="1" id="KW-0812">Transmembrane</keyword>
<protein>
    <submittedName>
        <fullName evidence="2">Toxin CptA</fullName>
    </submittedName>
</protein>
<reference evidence="2 3" key="1">
    <citation type="submission" date="2018-02" db="EMBL/GenBank/DDBJ databases">
        <title>Subsurface microbial communities from deep shales in Ohio and West Virginia, USA.</title>
        <authorList>
            <person name="Wrighton K."/>
        </authorList>
    </citation>
    <scope>NUCLEOTIDE SEQUENCE [LARGE SCALE GENOMIC DNA]</scope>
    <source>
        <strain evidence="2 3">OWC-DMM</strain>
    </source>
</reference>
<evidence type="ECO:0000256" key="1">
    <source>
        <dbReference type="SAM" id="Phobius"/>
    </source>
</evidence>
<organism evidence="2 3">
    <name type="scientific">Methylobacter tundripaludum</name>
    <dbReference type="NCBI Taxonomy" id="173365"/>
    <lineage>
        <taxon>Bacteria</taxon>
        <taxon>Pseudomonadati</taxon>
        <taxon>Pseudomonadota</taxon>
        <taxon>Gammaproteobacteria</taxon>
        <taxon>Methylococcales</taxon>
        <taxon>Methylococcaceae</taxon>
        <taxon>Methylobacter</taxon>
    </lineage>
</organism>
<name>A0A2S6HBK2_9GAMM</name>
<dbReference type="EMBL" id="PTIZ01000007">
    <property type="protein sequence ID" value="PPK74840.1"/>
    <property type="molecule type" value="Genomic_DNA"/>
</dbReference>
<dbReference type="Proteomes" id="UP000240010">
    <property type="component" value="Unassembled WGS sequence"/>
</dbReference>
<proteinExistence type="predicted"/>
<dbReference type="InterPro" id="IPR009883">
    <property type="entry name" value="YgfX"/>
</dbReference>
<evidence type="ECO:0000313" key="3">
    <source>
        <dbReference type="Proteomes" id="UP000240010"/>
    </source>
</evidence>